<evidence type="ECO:0000256" key="7">
    <source>
        <dbReference type="ARBA" id="ARBA00022840"/>
    </source>
</evidence>
<dbReference type="InterPro" id="IPR011009">
    <property type="entry name" value="Kinase-like_dom_sf"/>
</dbReference>
<name>A0AA41VYM3_PAPNU</name>
<organism evidence="12 13">
    <name type="scientific">Papaver nudicaule</name>
    <name type="common">Iceland poppy</name>
    <dbReference type="NCBI Taxonomy" id="74823"/>
    <lineage>
        <taxon>Eukaryota</taxon>
        <taxon>Viridiplantae</taxon>
        <taxon>Streptophyta</taxon>
        <taxon>Embryophyta</taxon>
        <taxon>Tracheophyta</taxon>
        <taxon>Spermatophyta</taxon>
        <taxon>Magnoliopsida</taxon>
        <taxon>Ranunculales</taxon>
        <taxon>Papaveraceae</taxon>
        <taxon>Papaveroideae</taxon>
        <taxon>Papaver</taxon>
    </lineage>
</organism>
<keyword evidence="4" id="KW-0808">Transferase</keyword>
<keyword evidence="13" id="KW-1185">Reference proteome</keyword>
<comment type="catalytic activity">
    <reaction evidence="9">
        <text>L-threonyl-[protein] + ATP = O-phospho-L-threonyl-[protein] + ADP + H(+)</text>
        <dbReference type="Rhea" id="RHEA:46608"/>
        <dbReference type="Rhea" id="RHEA-COMP:11060"/>
        <dbReference type="Rhea" id="RHEA-COMP:11605"/>
        <dbReference type="ChEBI" id="CHEBI:15378"/>
        <dbReference type="ChEBI" id="CHEBI:30013"/>
        <dbReference type="ChEBI" id="CHEBI:30616"/>
        <dbReference type="ChEBI" id="CHEBI:61977"/>
        <dbReference type="ChEBI" id="CHEBI:456216"/>
        <dbReference type="EC" id="2.7.11.1"/>
    </reaction>
</comment>
<evidence type="ECO:0000256" key="3">
    <source>
        <dbReference type="ARBA" id="ARBA00022527"/>
    </source>
</evidence>
<feature type="domain" description="Protein kinase" evidence="11">
    <location>
        <begin position="1"/>
        <end position="239"/>
    </location>
</feature>
<dbReference type="Gene3D" id="1.10.510.10">
    <property type="entry name" value="Transferase(Phosphotransferase) domain 1"/>
    <property type="match status" value="1"/>
</dbReference>
<feature type="non-terminal residue" evidence="12">
    <location>
        <position position="240"/>
    </location>
</feature>
<dbReference type="Pfam" id="PF07714">
    <property type="entry name" value="PK_Tyr_Ser-Thr"/>
    <property type="match status" value="1"/>
</dbReference>
<dbReference type="FunFam" id="1.10.510.10:FF:000476">
    <property type="entry name" value="PAS domain-containing protein tyrosine kinase family protein"/>
    <property type="match status" value="1"/>
</dbReference>
<evidence type="ECO:0000256" key="2">
    <source>
        <dbReference type="ARBA" id="ARBA00012513"/>
    </source>
</evidence>
<dbReference type="GO" id="GO:0004674">
    <property type="term" value="F:protein serine/threonine kinase activity"/>
    <property type="evidence" value="ECO:0007669"/>
    <property type="project" value="UniProtKB-KW"/>
</dbReference>
<dbReference type="SUPFAM" id="SSF56112">
    <property type="entry name" value="Protein kinase-like (PK-like)"/>
    <property type="match status" value="1"/>
</dbReference>
<evidence type="ECO:0000256" key="9">
    <source>
        <dbReference type="ARBA" id="ARBA00047899"/>
    </source>
</evidence>
<evidence type="ECO:0000259" key="11">
    <source>
        <dbReference type="PROSITE" id="PS50011"/>
    </source>
</evidence>
<evidence type="ECO:0000256" key="5">
    <source>
        <dbReference type="ARBA" id="ARBA00022741"/>
    </source>
</evidence>
<evidence type="ECO:0000256" key="1">
    <source>
        <dbReference type="ARBA" id="ARBA00004370"/>
    </source>
</evidence>
<comment type="caution">
    <text evidence="12">The sequence shown here is derived from an EMBL/GenBank/DDBJ whole genome shotgun (WGS) entry which is preliminary data.</text>
</comment>
<keyword evidence="6" id="KW-0418">Kinase</keyword>
<dbReference type="PANTHER" id="PTHR44329:SF47">
    <property type="entry name" value="SERINE_THREONINE-PROTEIN KINASE ROCO5-RELATED"/>
    <property type="match status" value="1"/>
</dbReference>
<proteinExistence type="predicted"/>
<dbReference type="GO" id="GO:0005524">
    <property type="term" value="F:ATP binding"/>
    <property type="evidence" value="ECO:0007669"/>
    <property type="project" value="UniProtKB-KW"/>
</dbReference>
<comment type="subcellular location">
    <subcellularLocation>
        <location evidence="1">Membrane</location>
    </subcellularLocation>
</comment>
<dbReference type="EMBL" id="JAJJMA010320499">
    <property type="protein sequence ID" value="MCL7049817.1"/>
    <property type="molecule type" value="Genomic_DNA"/>
</dbReference>
<dbReference type="CDD" id="cd13999">
    <property type="entry name" value="STKc_MAP3K-like"/>
    <property type="match status" value="1"/>
</dbReference>
<protein>
    <recommendedName>
        <fullName evidence="2">non-specific serine/threonine protein kinase</fullName>
        <ecNumber evidence="2">2.7.11.1</ecNumber>
    </recommendedName>
</protein>
<dbReference type="PRINTS" id="PR00109">
    <property type="entry name" value="TYRKINASE"/>
</dbReference>
<keyword evidence="5" id="KW-0547">Nucleotide-binding</keyword>
<reference evidence="12" key="1">
    <citation type="submission" date="2022-03" db="EMBL/GenBank/DDBJ databases">
        <title>A functionally conserved STORR gene fusion in Papaver species that diverged 16.8 million years ago.</title>
        <authorList>
            <person name="Catania T."/>
        </authorList>
    </citation>
    <scope>NUCLEOTIDE SEQUENCE</scope>
    <source>
        <strain evidence="12">S-191538</strain>
    </source>
</reference>
<sequence>DVAIKEFSKIEYSDRVLHSFRQEVFLMKRLRHPNVLLFMGAVTSPQHLCIVTEYLPCGNLYQLLRRNTAKLDWRRRALMAVDIAHGMNYLHRCKPQIVHRDLKSSNLLVDKNWNVKVGDFGLSRFKHSTYLTTKMGKGTPQWMAPEVIRNESSDEKSDVYSFGVVLWELATQKIPWDTLNTVQVIGAVGFMDRRLEIPKDVDKHWASLIESCWHSDPKCRPSFEELLENLKVLPRHYSVQ</sequence>
<dbReference type="SMART" id="SM00220">
    <property type="entry name" value="S_TKc"/>
    <property type="match status" value="1"/>
</dbReference>
<evidence type="ECO:0000256" key="6">
    <source>
        <dbReference type="ARBA" id="ARBA00022777"/>
    </source>
</evidence>
<dbReference type="FunFam" id="3.30.200.20:FF:000180">
    <property type="entry name" value="serine/threonine-protein kinase STY46-like"/>
    <property type="match status" value="1"/>
</dbReference>
<dbReference type="InterPro" id="IPR051681">
    <property type="entry name" value="Ser/Thr_Kinases-Pseudokinases"/>
</dbReference>
<dbReference type="InterPro" id="IPR000719">
    <property type="entry name" value="Prot_kinase_dom"/>
</dbReference>
<evidence type="ECO:0000313" key="12">
    <source>
        <dbReference type="EMBL" id="MCL7049817.1"/>
    </source>
</evidence>
<dbReference type="Gene3D" id="3.30.200.20">
    <property type="entry name" value="Phosphorylase Kinase, domain 1"/>
    <property type="match status" value="1"/>
</dbReference>
<dbReference type="AlphaFoldDB" id="A0AA41VYM3"/>
<keyword evidence="8" id="KW-0472">Membrane</keyword>
<accession>A0AA41VYM3</accession>
<evidence type="ECO:0000313" key="13">
    <source>
        <dbReference type="Proteomes" id="UP001177140"/>
    </source>
</evidence>
<dbReference type="GO" id="GO:0016020">
    <property type="term" value="C:membrane"/>
    <property type="evidence" value="ECO:0007669"/>
    <property type="project" value="UniProtKB-SubCell"/>
</dbReference>
<evidence type="ECO:0000256" key="8">
    <source>
        <dbReference type="ARBA" id="ARBA00023136"/>
    </source>
</evidence>
<dbReference type="PANTHER" id="PTHR44329">
    <property type="entry name" value="SERINE/THREONINE-PROTEIN KINASE TNNI3K-RELATED"/>
    <property type="match status" value="1"/>
</dbReference>
<dbReference type="InterPro" id="IPR008271">
    <property type="entry name" value="Ser/Thr_kinase_AS"/>
</dbReference>
<evidence type="ECO:0000256" key="4">
    <source>
        <dbReference type="ARBA" id="ARBA00022679"/>
    </source>
</evidence>
<dbReference type="PROSITE" id="PS00108">
    <property type="entry name" value="PROTEIN_KINASE_ST"/>
    <property type="match status" value="1"/>
</dbReference>
<dbReference type="Proteomes" id="UP001177140">
    <property type="component" value="Unassembled WGS sequence"/>
</dbReference>
<comment type="catalytic activity">
    <reaction evidence="10">
        <text>L-seryl-[protein] + ATP = O-phospho-L-seryl-[protein] + ADP + H(+)</text>
        <dbReference type="Rhea" id="RHEA:17989"/>
        <dbReference type="Rhea" id="RHEA-COMP:9863"/>
        <dbReference type="Rhea" id="RHEA-COMP:11604"/>
        <dbReference type="ChEBI" id="CHEBI:15378"/>
        <dbReference type="ChEBI" id="CHEBI:29999"/>
        <dbReference type="ChEBI" id="CHEBI:30616"/>
        <dbReference type="ChEBI" id="CHEBI:83421"/>
        <dbReference type="ChEBI" id="CHEBI:456216"/>
        <dbReference type="EC" id="2.7.11.1"/>
    </reaction>
</comment>
<dbReference type="InterPro" id="IPR001245">
    <property type="entry name" value="Ser-Thr/Tyr_kinase_cat_dom"/>
</dbReference>
<keyword evidence="7" id="KW-0067">ATP-binding</keyword>
<dbReference type="PROSITE" id="PS50011">
    <property type="entry name" value="PROTEIN_KINASE_DOM"/>
    <property type="match status" value="1"/>
</dbReference>
<gene>
    <name evidence="12" type="ORF">MKW94_006497</name>
</gene>
<dbReference type="PIRSF" id="PIRSF000654">
    <property type="entry name" value="Integrin-linked_kinase"/>
    <property type="match status" value="1"/>
</dbReference>
<keyword evidence="3" id="KW-0723">Serine/threonine-protein kinase</keyword>
<dbReference type="EC" id="2.7.11.1" evidence="2"/>
<evidence type="ECO:0000256" key="10">
    <source>
        <dbReference type="ARBA" id="ARBA00048679"/>
    </source>
</evidence>